<evidence type="ECO:0000313" key="2">
    <source>
        <dbReference type="EMBL" id="KAF2763799.1"/>
    </source>
</evidence>
<evidence type="ECO:0000256" key="1">
    <source>
        <dbReference type="SAM" id="SignalP"/>
    </source>
</evidence>
<organism evidence="2 3">
    <name type="scientific">Teratosphaeria nubilosa</name>
    <dbReference type="NCBI Taxonomy" id="161662"/>
    <lineage>
        <taxon>Eukaryota</taxon>
        <taxon>Fungi</taxon>
        <taxon>Dikarya</taxon>
        <taxon>Ascomycota</taxon>
        <taxon>Pezizomycotina</taxon>
        <taxon>Dothideomycetes</taxon>
        <taxon>Dothideomycetidae</taxon>
        <taxon>Mycosphaerellales</taxon>
        <taxon>Teratosphaeriaceae</taxon>
        <taxon>Teratosphaeria</taxon>
    </lineage>
</organism>
<feature type="signal peptide" evidence="1">
    <location>
        <begin position="1"/>
        <end position="20"/>
    </location>
</feature>
<sequence length="74" mass="7600">MKIIWTATLAFAAHITLVSAAESCTNQADPDLGIGNYCYCASDSSCYAEGKANGTATCNPPGPKLSGGCPEGRR</sequence>
<reference evidence="2" key="1">
    <citation type="journal article" date="2020" name="Stud. Mycol.">
        <title>101 Dothideomycetes genomes: a test case for predicting lifestyles and emergence of pathogens.</title>
        <authorList>
            <person name="Haridas S."/>
            <person name="Albert R."/>
            <person name="Binder M."/>
            <person name="Bloem J."/>
            <person name="Labutti K."/>
            <person name="Salamov A."/>
            <person name="Andreopoulos B."/>
            <person name="Baker S."/>
            <person name="Barry K."/>
            <person name="Bills G."/>
            <person name="Bluhm B."/>
            <person name="Cannon C."/>
            <person name="Castanera R."/>
            <person name="Culley D."/>
            <person name="Daum C."/>
            <person name="Ezra D."/>
            <person name="Gonzalez J."/>
            <person name="Henrissat B."/>
            <person name="Kuo A."/>
            <person name="Liang C."/>
            <person name="Lipzen A."/>
            <person name="Lutzoni F."/>
            <person name="Magnuson J."/>
            <person name="Mondo S."/>
            <person name="Nolan M."/>
            <person name="Ohm R."/>
            <person name="Pangilinan J."/>
            <person name="Park H.-J."/>
            <person name="Ramirez L."/>
            <person name="Alfaro M."/>
            <person name="Sun H."/>
            <person name="Tritt A."/>
            <person name="Yoshinaga Y."/>
            <person name="Zwiers L.-H."/>
            <person name="Turgeon B."/>
            <person name="Goodwin S."/>
            <person name="Spatafora J."/>
            <person name="Crous P."/>
            <person name="Grigoriev I."/>
        </authorList>
    </citation>
    <scope>NUCLEOTIDE SEQUENCE</scope>
    <source>
        <strain evidence="2">CBS 116005</strain>
    </source>
</reference>
<dbReference type="Proteomes" id="UP000799436">
    <property type="component" value="Unassembled WGS sequence"/>
</dbReference>
<protein>
    <submittedName>
        <fullName evidence="2">Uncharacterized protein</fullName>
    </submittedName>
</protein>
<proteinExistence type="predicted"/>
<dbReference type="OrthoDB" id="5138463at2759"/>
<dbReference type="EMBL" id="ML995963">
    <property type="protein sequence ID" value="KAF2763799.1"/>
    <property type="molecule type" value="Genomic_DNA"/>
</dbReference>
<name>A0A6G1KU60_9PEZI</name>
<evidence type="ECO:0000313" key="3">
    <source>
        <dbReference type="Proteomes" id="UP000799436"/>
    </source>
</evidence>
<gene>
    <name evidence="2" type="ORF">EJ03DRAFT_356332</name>
</gene>
<keyword evidence="1" id="KW-0732">Signal</keyword>
<dbReference type="AlphaFoldDB" id="A0A6G1KU60"/>
<keyword evidence="3" id="KW-1185">Reference proteome</keyword>
<feature type="chain" id="PRO_5026198500" evidence="1">
    <location>
        <begin position="21"/>
        <end position="74"/>
    </location>
</feature>
<accession>A0A6G1KU60</accession>